<dbReference type="RefSeq" id="WP_074882949.1">
    <property type="nucleotide sequence ID" value="NZ_FOXO01000001.1"/>
</dbReference>
<evidence type="ECO:0000256" key="2">
    <source>
        <dbReference type="ARBA" id="ARBA00022475"/>
    </source>
</evidence>
<dbReference type="AlphaFoldDB" id="A0A1I5PWU0"/>
<keyword evidence="2" id="KW-1003">Cell membrane</keyword>
<feature type="transmembrane region" description="Helical" evidence="8">
    <location>
        <begin position="278"/>
        <end position="297"/>
    </location>
</feature>
<dbReference type="PANTHER" id="PTHR33908">
    <property type="entry name" value="MANNOSYLTRANSFERASE YKCB-RELATED"/>
    <property type="match status" value="1"/>
</dbReference>
<evidence type="ECO:0000256" key="3">
    <source>
        <dbReference type="ARBA" id="ARBA00022676"/>
    </source>
</evidence>
<accession>A0A1I5PWU0</accession>
<proteinExistence type="predicted"/>
<evidence type="ECO:0000256" key="1">
    <source>
        <dbReference type="ARBA" id="ARBA00004651"/>
    </source>
</evidence>
<feature type="transmembrane region" description="Helical" evidence="8">
    <location>
        <begin position="503"/>
        <end position="521"/>
    </location>
</feature>
<feature type="transmembrane region" description="Helical" evidence="8">
    <location>
        <begin position="12"/>
        <end position="32"/>
    </location>
</feature>
<keyword evidence="5 8" id="KW-0812">Transmembrane</keyword>
<keyword evidence="4" id="KW-0808">Transferase</keyword>
<dbReference type="GO" id="GO:0005886">
    <property type="term" value="C:plasma membrane"/>
    <property type="evidence" value="ECO:0007669"/>
    <property type="project" value="UniProtKB-SubCell"/>
</dbReference>
<feature type="transmembrane region" description="Helical" evidence="8">
    <location>
        <begin position="589"/>
        <end position="606"/>
    </location>
</feature>
<evidence type="ECO:0000256" key="5">
    <source>
        <dbReference type="ARBA" id="ARBA00022692"/>
    </source>
</evidence>
<protein>
    <recommendedName>
        <fullName evidence="11">Glycosyltransferase RgtA/B/C/D-like domain-containing protein</fullName>
    </recommendedName>
</protein>
<feature type="transmembrane region" description="Helical" evidence="8">
    <location>
        <begin position="433"/>
        <end position="452"/>
    </location>
</feature>
<feature type="transmembrane region" description="Helical" evidence="8">
    <location>
        <begin position="388"/>
        <end position="421"/>
    </location>
</feature>
<feature type="transmembrane region" description="Helical" evidence="8">
    <location>
        <begin position="219"/>
        <end position="237"/>
    </location>
</feature>
<evidence type="ECO:0000256" key="8">
    <source>
        <dbReference type="SAM" id="Phobius"/>
    </source>
</evidence>
<evidence type="ECO:0008006" key="11">
    <source>
        <dbReference type="Google" id="ProtNLM"/>
    </source>
</evidence>
<gene>
    <name evidence="9" type="ORF">SAMN04487928_101167</name>
</gene>
<dbReference type="GO" id="GO:0009103">
    <property type="term" value="P:lipopolysaccharide biosynthetic process"/>
    <property type="evidence" value="ECO:0007669"/>
    <property type="project" value="UniProtKB-ARBA"/>
</dbReference>
<comment type="subcellular location">
    <subcellularLocation>
        <location evidence="1">Cell membrane</location>
        <topology evidence="1">Multi-pass membrane protein</topology>
    </subcellularLocation>
</comment>
<feature type="transmembrane region" description="Helical" evidence="8">
    <location>
        <begin position="533"/>
        <end position="550"/>
    </location>
</feature>
<dbReference type="EMBL" id="FOXO01000001">
    <property type="protein sequence ID" value="SFP38091.1"/>
    <property type="molecule type" value="Genomic_DNA"/>
</dbReference>
<feature type="transmembrane region" description="Helical" evidence="8">
    <location>
        <begin position="178"/>
        <end position="199"/>
    </location>
</feature>
<evidence type="ECO:0000256" key="7">
    <source>
        <dbReference type="ARBA" id="ARBA00023136"/>
    </source>
</evidence>
<organism evidence="9 10">
    <name type="scientific">Butyrivibrio proteoclasticus</name>
    <dbReference type="NCBI Taxonomy" id="43305"/>
    <lineage>
        <taxon>Bacteria</taxon>
        <taxon>Bacillati</taxon>
        <taxon>Bacillota</taxon>
        <taxon>Clostridia</taxon>
        <taxon>Lachnospirales</taxon>
        <taxon>Lachnospiraceae</taxon>
        <taxon>Butyrivibrio</taxon>
    </lineage>
</organism>
<keyword evidence="3" id="KW-0328">Glycosyltransferase</keyword>
<dbReference type="OrthoDB" id="6052932at2"/>
<evidence type="ECO:0000313" key="10">
    <source>
        <dbReference type="Proteomes" id="UP000182624"/>
    </source>
</evidence>
<keyword evidence="7 8" id="KW-0472">Membrane</keyword>
<keyword evidence="10" id="KW-1185">Reference proteome</keyword>
<reference evidence="10" key="1">
    <citation type="submission" date="2016-10" db="EMBL/GenBank/DDBJ databases">
        <authorList>
            <person name="Varghese N."/>
            <person name="Submissions S."/>
        </authorList>
    </citation>
    <scope>NUCLEOTIDE SEQUENCE [LARGE SCALE GENOMIC DNA]</scope>
    <source>
        <strain evidence="10">P18</strain>
    </source>
</reference>
<feature type="transmembrane region" description="Helical" evidence="8">
    <location>
        <begin position="626"/>
        <end position="648"/>
    </location>
</feature>
<dbReference type="Proteomes" id="UP000182624">
    <property type="component" value="Unassembled WGS sequence"/>
</dbReference>
<feature type="transmembrane region" description="Helical" evidence="8">
    <location>
        <begin position="336"/>
        <end position="357"/>
    </location>
</feature>
<sequence>MRKLVTILNNRSYFFLAVMLIIINIVIFNMTVSNPDYEKLRFETIVTSDNSFWFQVYYEDELDFTEDCSVAQNVNAGDSAIYFEIPIEMDINNLRLDLGYGNNTIIIHDMSIVIGAENFDLELDRVVSQEIQNDLIVKLDDPDGLVICTNGDDPYIGIDISSYDSIERYFAIIRIRTIVCAIMYCLIVDLFAILAVILVSNKSIQDEIKRQKLYPEQRILVLIVFFICLSGGIMLSTKYCPDEYARFILTDYIFRTGTLPIGYEQEVMIPGWGFSYALRPYLTSLIGAAFMRIASVITENSNVLVTMSRMPSVIATAFTCYFCLKTGNEIFERRIASFSFAVITCFVPQVMFCGMYLNNDSISLTAVAMGVYFLVRGYKLNWNLGSCIGLAAAFALCLLSYYTVCLWGAFACGFCIISCLVDKTIDNKVIFIFKRAVFIAIITICFSGFFFVRNALLHNGDFLGIASEELSRQELIEQGQTLVQYNPGAANSNSIIDMLLQNHAGWIVGTIRSLIACFGYLNIPIPDLQYGEYYALIVFVTIIFAVIMFFKKQNELIYLIFANLTLSSIVVFILSVIQSYYRDYQSQGRYVIIVVLLVGFIFGIVADNLSIVTFSDSDIVSFKNRLMKNIVAATIIFLWILQFIRIWFESMTKMII</sequence>
<keyword evidence="6 8" id="KW-1133">Transmembrane helix</keyword>
<feature type="transmembrane region" description="Helical" evidence="8">
    <location>
        <begin position="556"/>
        <end position="577"/>
    </location>
</feature>
<name>A0A1I5PWU0_9FIRM</name>
<evidence type="ECO:0000256" key="6">
    <source>
        <dbReference type="ARBA" id="ARBA00022989"/>
    </source>
</evidence>
<evidence type="ECO:0000313" key="9">
    <source>
        <dbReference type="EMBL" id="SFP38091.1"/>
    </source>
</evidence>
<evidence type="ECO:0000256" key="4">
    <source>
        <dbReference type="ARBA" id="ARBA00022679"/>
    </source>
</evidence>
<dbReference type="GO" id="GO:0016763">
    <property type="term" value="F:pentosyltransferase activity"/>
    <property type="evidence" value="ECO:0007669"/>
    <property type="project" value="TreeGrafter"/>
</dbReference>
<dbReference type="InterPro" id="IPR050297">
    <property type="entry name" value="LipidA_mod_glycosyltrf_83"/>
</dbReference>
<dbReference type="PANTHER" id="PTHR33908:SF11">
    <property type="entry name" value="MEMBRANE PROTEIN"/>
    <property type="match status" value="1"/>
</dbReference>